<name>A0A7J7JG14_BUGNE</name>
<evidence type="ECO:0000256" key="9">
    <source>
        <dbReference type="ARBA" id="ARBA00023328"/>
    </source>
</evidence>
<evidence type="ECO:0000313" key="11">
    <source>
        <dbReference type="Proteomes" id="UP000593567"/>
    </source>
</evidence>
<keyword evidence="9" id="KW-0137">Centromere</keyword>
<dbReference type="GO" id="GO:0005634">
    <property type="term" value="C:nucleus"/>
    <property type="evidence" value="ECO:0007669"/>
    <property type="project" value="UniProtKB-SubCell"/>
</dbReference>
<keyword evidence="6" id="KW-0995">Kinetochore</keyword>
<evidence type="ECO:0000313" key="10">
    <source>
        <dbReference type="EMBL" id="KAF6024308.1"/>
    </source>
</evidence>
<evidence type="ECO:0000256" key="2">
    <source>
        <dbReference type="ARBA" id="ARBA00004629"/>
    </source>
</evidence>
<keyword evidence="5" id="KW-0498">Mitosis</keyword>
<evidence type="ECO:0000256" key="6">
    <source>
        <dbReference type="ARBA" id="ARBA00022838"/>
    </source>
</evidence>
<evidence type="ECO:0000256" key="4">
    <source>
        <dbReference type="ARBA" id="ARBA00022618"/>
    </source>
</evidence>
<dbReference type="GO" id="GO:0051301">
    <property type="term" value="P:cell division"/>
    <property type="evidence" value="ECO:0007669"/>
    <property type="project" value="UniProtKB-KW"/>
</dbReference>
<dbReference type="Proteomes" id="UP000593567">
    <property type="component" value="Unassembled WGS sequence"/>
</dbReference>
<evidence type="ECO:0000256" key="1">
    <source>
        <dbReference type="ARBA" id="ARBA00004123"/>
    </source>
</evidence>
<gene>
    <name evidence="10" type="ORF">EB796_017384</name>
</gene>
<keyword evidence="8" id="KW-0131">Cell cycle</keyword>
<keyword evidence="11" id="KW-1185">Reference proteome</keyword>
<evidence type="ECO:0000256" key="5">
    <source>
        <dbReference type="ARBA" id="ARBA00022776"/>
    </source>
</evidence>
<evidence type="ECO:0000256" key="8">
    <source>
        <dbReference type="ARBA" id="ARBA00023306"/>
    </source>
</evidence>
<dbReference type="AlphaFoldDB" id="A0A7J7JG14"/>
<dbReference type="EMBL" id="VXIV02002593">
    <property type="protein sequence ID" value="KAF6024308.1"/>
    <property type="molecule type" value="Genomic_DNA"/>
</dbReference>
<keyword evidence="4" id="KW-0132">Cell division</keyword>
<comment type="caution">
    <text evidence="10">The sequence shown here is derived from an EMBL/GenBank/DDBJ whole genome shotgun (WGS) entry which is preliminary data.</text>
</comment>
<dbReference type="GO" id="GO:0000444">
    <property type="term" value="C:MIS12/MIND type complex"/>
    <property type="evidence" value="ECO:0007669"/>
    <property type="project" value="InterPro"/>
</dbReference>
<evidence type="ECO:0000256" key="7">
    <source>
        <dbReference type="ARBA" id="ARBA00023242"/>
    </source>
</evidence>
<comment type="subcellular location">
    <subcellularLocation>
        <location evidence="2">Chromosome</location>
        <location evidence="2">Centromere</location>
        <location evidence="2">Kinetochore</location>
    </subcellularLocation>
    <subcellularLocation>
        <location evidence="1">Nucleus</location>
    </subcellularLocation>
</comment>
<sequence>MREDLEYVLSQCLYSMRLEIFHRELPNMKGEQALKLKECHQKLISDLTTKMQDTIQDLFFETEIVESLNELNQLIDSEPMTFDTVWRPSGNPKVDMEPHMKRYIEKYMAVATFILNKVRSRNQTRKAQIEHCEQEIISLKESIRKASIQLEERGKKLVKRQQP</sequence>
<dbReference type="InterPro" id="IPR007128">
    <property type="entry name" value="PMF1/Nnf1"/>
</dbReference>
<proteinExistence type="predicted"/>
<evidence type="ECO:0000256" key="3">
    <source>
        <dbReference type="ARBA" id="ARBA00022454"/>
    </source>
</evidence>
<dbReference type="Pfam" id="PF03980">
    <property type="entry name" value="Nnf1"/>
    <property type="match status" value="1"/>
</dbReference>
<keyword evidence="7" id="KW-0539">Nucleus</keyword>
<reference evidence="10" key="1">
    <citation type="submission" date="2020-06" db="EMBL/GenBank/DDBJ databases">
        <title>Draft genome of Bugula neritina, a colonial animal packing powerful symbionts and potential medicines.</title>
        <authorList>
            <person name="Rayko M."/>
        </authorList>
    </citation>
    <scope>NUCLEOTIDE SEQUENCE [LARGE SCALE GENOMIC DNA]</scope>
    <source>
        <strain evidence="10">Kwan_BN1</strain>
    </source>
</reference>
<accession>A0A7J7JG14</accession>
<protein>
    <submittedName>
        <fullName evidence="10">Uncharacterized protein</fullName>
    </submittedName>
</protein>
<dbReference type="OrthoDB" id="18453at2759"/>
<keyword evidence="3" id="KW-0158">Chromosome</keyword>
<organism evidence="10 11">
    <name type="scientific">Bugula neritina</name>
    <name type="common">Brown bryozoan</name>
    <name type="synonym">Sertularia neritina</name>
    <dbReference type="NCBI Taxonomy" id="10212"/>
    <lineage>
        <taxon>Eukaryota</taxon>
        <taxon>Metazoa</taxon>
        <taxon>Spiralia</taxon>
        <taxon>Lophotrochozoa</taxon>
        <taxon>Bryozoa</taxon>
        <taxon>Gymnolaemata</taxon>
        <taxon>Cheilostomatida</taxon>
        <taxon>Flustrina</taxon>
        <taxon>Buguloidea</taxon>
        <taxon>Bugulidae</taxon>
        <taxon>Bugula</taxon>
    </lineage>
</organism>